<gene>
    <name evidence="14" type="ORF">SAMN05216353_14521</name>
</gene>
<dbReference type="GO" id="GO:0042910">
    <property type="term" value="F:xenobiotic transmembrane transporter activity"/>
    <property type="evidence" value="ECO:0007669"/>
    <property type="project" value="InterPro"/>
</dbReference>
<evidence type="ECO:0000256" key="3">
    <source>
        <dbReference type="ARBA" id="ARBA00010199"/>
    </source>
</evidence>
<feature type="transmembrane region" description="Helical" evidence="13">
    <location>
        <begin position="162"/>
        <end position="182"/>
    </location>
</feature>
<dbReference type="NCBIfam" id="TIGR00797">
    <property type="entry name" value="matE"/>
    <property type="match status" value="1"/>
</dbReference>
<keyword evidence="5" id="KW-0813">Transport</keyword>
<feature type="transmembrane region" description="Helical" evidence="13">
    <location>
        <begin position="95"/>
        <end position="112"/>
    </location>
</feature>
<evidence type="ECO:0000256" key="13">
    <source>
        <dbReference type="SAM" id="Phobius"/>
    </source>
</evidence>
<organism evidence="14 15">
    <name type="scientific">Halobacillus alkaliphilus</name>
    <dbReference type="NCBI Taxonomy" id="396056"/>
    <lineage>
        <taxon>Bacteria</taxon>
        <taxon>Bacillati</taxon>
        <taxon>Bacillota</taxon>
        <taxon>Bacilli</taxon>
        <taxon>Bacillales</taxon>
        <taxon>Bacillaceae</taxon>
        <taxon>Halobacillus</taxon>
    </lineage>
</organism>
<feature type="transmembrane region" description="Helical" evidence="13">
    <location>
        <begin position="194"/>
        <end position="215"/>
    </location>
</feature>
<evidence type="ECO:0000256" key="11">
    <source>
        <dbReference type="ARBA" id="ARBA00023136"/>
    </source>
</evidence>
<keyword evidence="8 13" id="KW-0812">Transmembrane</keyword>
<evidence type="ECO:0000256" key="5">
    <source>
        <dbReference type="ARBA" id="ARBA00022448"/>
    </source>
</evidence>
<dbReference type="InterPro" id="IPR050222">
    <property type="entry name" value="MATE_MdtK"/>
</dbReference>
<dbReference type="InterPro" id="IPR002528">
    <property type="entry name" value="MATE_fam"/>
</dbReference>
<dbReference type="PANTHER" id="PTHR43298">
    <property type="entry name" value="MULTIDRUG RESISTANCE PROTEIN NORM-RELATED"/>
    <property type="match status" value="1"/>
</dbReference>
<dbReference type="Proteomes" id="UP000198897">
    <property type="component" value="Unassembled WGS sequence"/>
</dbReference>
<dbReference type="GO" id="GO:0015297">
    <property type="term" value="F:antiporter activity"/>
    <property type="evidence" value="ECO:0007669"/>
    <property type="project" value="UniProtKB-KW"/>
</dbReference>
<proteinExistence type="inferred from homology"/>
<dbReference type="EMBL" id="FOOG01000045">
    <property type="protein sequence ID" value="SFG46280.1"/>
    <property type="molecule type" value="Genomic_DNA"/>
</dbReference>
<evidence type="ECO:0000256" key="6">
    <source>
        <dbReference type="ARBA" id="ARBA00022449"/>
    </source>
</evidence>
<dbReference type="OrthoDB" id="9780160at2"/>
<dbReference type="GO" id="GO:0006811">
    <property type="term" value="P:monoatomic ion transport"/>
    <property type="evidence" value="ECO:0007669"/>
    <property type="project" value="UniProtKB-KW"/>
</dbReference>
<sequence length="453" mass="49960">MYQTYSLKEKIKLFSTILLPILITQIGMYAMNFFDTVMAGQAGPDELAGVAIGSSIWMPVFTGLNGILMAISPIVAQLKGARREKEIPFSVKQGVYLAVLLAILIGSIGFFLLDPILSLMNIEPSVRYVAKYYLITLGIGIIPLFTFNILRSFVDALGLTRISMVIILLTLPTNILFNYVFIFGKWGAPELGGVGAGVASALTYLVSFILIVLTVHKLYPLRHYRIFKGWMVPSLREWWAQLKIGVPIGFAIFFETSIFAAVTFFMTAYDTNTIAAHQAAINFASFLYMMPLSIAFTLTIAVGFEAGAGRFTDARTYSYLGIGTAVAMSVVAGLVLYLMDDSVARLYSSNETVIELTKNFIFFAIFFQLSDAFGAPIQGVLRGYKDVNITLIMAFISYWVIGLPSGYLLANYTDLGPYGYWMSLIIGLTVGAIALLFRMLSLQRKNIAKKQTA</sequence>
<feature type="transmembrane region" description="Helical" evidence="13">
    <location>
        <begin position="389"/>
        <end position="412"/>
    </location>
</feature>
<dbReference type="AlphaFoldDB" id="A0A1I2S0M2"/>
<feature type="transmembrane region" description="Helical" evidence="13">
    <location>
        <begin position="418"/>
        <end position="440"/>
    </location>
</feature>
<evidence type="ECO:0000256" key="1">
    <source>
        <dbReference type="ARBA" id="ARBA00003408"/>
    </source>
</evidence>
<keyword evidence="10" id="KW-0406">Ion transport</keyword>
<protein>
    <recommendedName>
        <fullName evidence="4">Probable multidrug resistance protein NorM</fullName>
    </recommendedName>
    <alternativeName>
        <fullName evidence="12">Multidrug-efflux transporter</fullName>
    </alternativeName>
</protein>
<evidence type="ECO:0000256" key="4">
    <source>
        <dbReference type="ARBA" id="ARBA00020268"/>
    </source>
</evidence>
<name>A0A1I2S0M2_9BACI</name>
<keyword evidence="11 13" id="KW-0472">Membrane</keyword>
<evidence type="ECO:0000313" key="15">
    <source>
        <dbReference type="Proteomes" id="UP000198897"/>
    </source>
</evidence>
<keyword evidence="9 13" id="KW-1133">Transmembrane helix</keyword>
<feature type="transmembrane region" description="Helical" evidence="13">
    <location>
        <begin position="359"/>
        <end position="377"/>
    </location>
</feature>
<reference evidence="15" key="1">
    <citation type="submission" date="2016-10" db="EMBL/GenBank/DDBJ databases">
        <authorList>
            <person name="Varghese N."/>
            <person name="Submissions S."/>
        </authorList>
    </citation>
    <scope>NUCLEOTIDE SEQUENCE [LARGE SCALE GENOMIC DNA]</scope>
    <source>
        <strain evidence="15">FP5</strain>
    </source>
</reference>
<dbReference type="GO" id="GO:0005886">
    <property type="term" value="C:plasma membrane"/>
    <property type="evidence" value="ECO:0007669"/>
    <property type="project" value="UniProtKB-SubCell"/>
</dbReference>
<evidence type="ECO:0000256" key="2">
    <source>
        <dbReference type="ARBA" id="ARBA00004651"/>
    </source>
</evidence>
<evidence type="ECO:0000256" key="7">
    <source>
        <dbReference type="ARBA" id="ARBA00022475"/>
    </source>
</evidence>
<dbReference type="CDD" id="cd13131">
    <property type="entry name" value="MATE_NorM_like"/>
    <property type="match status" value="1"/>
</dbReference>
<comment type="subcellular location">
    <subcellularLocation>
        <location evidence="2">Cell membrane</location>
        <topology evidence="2">Multi-pass membrane protein</topology>
    </subcellularLocation>
</comment>
<comment type="similarity">
    <text evidence="3">Belongs to the multi antimicrobial extrusion (MATE) (TC 2.A.66.1) family.</text>
</comment>
<evidence type="ECO:0000256" key="8">
    <source>
        <dbReference type="ARBA" id="ARBA00022692"/>
    </source>
</evidence>
<dbReference type="PANTHER" id="PTHR43298:SF2">
    <property type="entry name" value="FMN_FAD EXPORTER YEEO-RELATED"/>
    <property type="match status" value="1"/>
</dbReference>
<keyword evidence="7" id="KW-1003">Cell membrane</keyword>
<dbReference type="Pfam" id="PF01554">
    <property type="entry name" value="MatE"/>
    <property type="match status" value="2"/>
</dbReference>
<comment type="function">
    <text evidence="1">Multidrug efflux pump.</text>
</comment>
<dbReference type="PIRSF" id="PIRSF006603">
    <property type="entry name" value="DinF"/>
    <property type="match status" value="1"/>
</dbReference>
<evidence type="ECO:0000256" key="10">
    <source>
        <dbReference type="ARBA" id="ARBA00023065"/>
    </source>
</evidence>
<feature type="transmembrane region" description="Helical" evidence="13">
    <location>
        <begin position="286"/>
        <end position="304"/>
    </location>
</feature>
<evidence type="ECO:0000256" key="12">
    <source>
        <dbReference type="ARBA" id="ARBA00031636"/>
    </source>
</evidence>
<feature type="transmembrane region" description="Helical" evidence="13">
    <location>
        <begin position="244"/>
        <end position="266"/>
    </location>
</feature>
<dbReference type="InterPro" id="IPR048279">
    <property type="entry name" value="MdtK-like"/>
</dbReference>
<feature type="transmembrane region" description="Helical" evidence="13">
    <location>
        <begin position="132"/>
        <end position="150"/>
    </location>
</feature>
<feature type="transmembrane region" description="Helical" evidence="13">
    <location>
        <begin position="316"/>
        <end position="339"/>
    </location>
</feature>
<keyword evidence="15" id="KW-1185">Reference proteome</keyword>
<dbReference type="RefSeq" id="WP_089754049.1">
    <property type="nucleotide sequence ID" value="NZ_FOOG01000045.1"/>
</dbReference>
<feature type="transmembrane region" description="Helical" evidence="13">
    <location>
        <begin position="12"/>
        <end position="31"/>
    </location>
</feature>
<evidence type="ECO:0000313" key="14">
    <source>
        <dbReference type="EMBL" id="SFG46280.1"/>
    </source>
</evidence>
<accession>A0A1I2S0M2</accession>
<keyword evidence="6" id="KW-0050">Antiport</keyword>
<evidence type="ECO:0000256" key="9">
    <source>
        <dbReference type="ARBA" id="ARBA00022989"/>
    </source>
</evidence>
<feature type="transmembrane region" description="Helical" evidence="13">
    <location>
        <begin position="51"/>
        <end position="75"/>
    </location>
</feature>